<gene>
    <name evidence="2" type="ORF">EV129_113112</name>
</gene>
<feature type="transmembrane region" description="Helical" evidence="1">
    <location>
        <begin position="7"/>
        <end position="30"/>
    </location>
</feature>
<sequence>MLPDLTAFFYFAIFGMICGALVILIGAPWAGYHLFMALCQYAEFCAR</sequence>
<accession>A0A4R3RF02</accession>
<dbReference type="EMBL" id="SMBK01000013">
    <property type="protein sequence ID" value="TCU34128.1"/>
    <property type="molecule type" value="Genomic_DNA"/>
</dbReference>
<name>A0A4R3RF02_9HYPH</name>
<organism evidence="2 3">
    <name type="scientific">Rhizobium azibense</name>
    <dbReference type="NCBI Taxonomy" id="1136135"/>
    <lineage>
        <taxon>Bacteria</taxon>
        <taxon>Pseudomonadati</taxon>
        <taxon>Pseudomonadota</taxon>
        <taxon>Alphaproteobacteria</taxon>
        <taxon>Hyphomicrobiales</taxon>
        <taxon>Rhizobiaceae</taxon>
        <taxon>Rhizobium/Agrobacterium group</taxon>
        <taxon>Rhizobium</taxon>
    </lineage>
</organism>
<evidence type="ECO:0000313" key="3">
    <source>
        <dbReference type="Proteomes" id="UP000295507"/>
    </source>
</evidence>
<keyword evidence="1" id="KW-0812">Transmembrane</keyword>
<reference evidence="2 3" key="1">
    <citation type="submission" date="2019-03" db="EMBL/GenBank/DDBJ databases">
        <title>Genomic Encyclopedia of Type Strains, Phase IV (KMG-V): Genome sequencing to study the core and pangenomes of soil and plant-associated prokaryotes.</title>
        <authorList>
            <person name="Whitman W."/>
        </authorList>
    </citation>
    <scope>NUCLEOTIDE SEQUENCE [LARGE SCALE GENOMIC DNA]</scope>
    <source>
        <strain evidence="2 3">IE4868</strain>
    </source>
</reference>
<dbReference type="Proteomes" id="UP000295507">
    <property type="component" value="Unassembled WGS sequence"/>
</dbReference>
<comment type="caution">
    <text evidence="2">The sequence shown here is derived from an EMBL/GenBank/DDBJ whole genome shotgun (WGS) entry which is preliminary data.</text>
</comment>
<proteinExistence type="predicted"/>
<dbReference type="AlphaFoldDB" id="A0A4R3RF02"/>
<evidence type="ECO:0000313" key="2">
    <source>
        <dbReference type="EMBL" id="TCU34128.1"/>
    </source>
</evidence>
<evidence type="ECO:0000256" key="1">
    <source>
        <dbReference type="SAM" id="Phobius"/>
    </source>
</evidence>
<keyword evidence="1" id="KW-0472">Membrane</keyword>
<keyword evidence="1" id="KW-1133">Transmembrane helix</keyword>
<protein>
    <submittedName>
        <fullName evidence="2">Uncharacterized protein</fullName>
    </submittedName>
</protein>